<evidence type="ECO:0000313" key="2">
    <source>
        <dbReference type="EMBL" id="ORY83207.1"/>
    </source>
</evidence>
<comment type="caution">
    <text evidence="2">The sequence shown here is derived from an EMBL/GenBank/DDBJ whole genome shotgun (WGS) entry which is preliminary data.</text>
</comment>
<feature type="region of interest" description="Disordered" evidence="1">
    <location>
        <begin position="1"/>
        <end position="66"/>
    </location>
</feature>
<evidence type="ECO:0000313" key="3">
    <source>
        <dbReference type="Proteomes" id="UP000193685"/>
    </source>
</evidence>
<dbReference type="AlphaFoldDB" id="A0A1Y2FHX8"/>
<reference evidence="2 3" key="1">
    <citation type="submission" date="2016-07" db="EMBL/GenBank/DDBJ databases">
        <title>Pervasive Adenine N6-methylation of Active Genes in Fungi.</title>
        <authorList>
            <consortium name="DOE Joint Genome Institute"/>
            <person name="Mondo S.J."/>
            <person name="Dannebaum R.O."/>
            <person name="Kuo R.C."/>
            <person name="Labutti K."/>
            <person name="Haridas S."/>
            <person name="Kuo A."/>
            <person name="Salamov A."/>
            <person name="Ahrendt S.R."/>
            <person name="Lipzen A."/>
            <person name="Sullivan W."/>
            <person name="Andreopoulos W.B."/>
            <person name="Clum A."/>
            <person name="Lindquist E."/>
            <person name="Daum C."/>
            <person name="Ramamoorthy G.K."/>
            <person name="Gryganskyi A."/>
            <person name="Culley D."/>
            <person name="Magnuson J.K."/>
            <person name="James T.Y."/>
            <person name="O'Malley M.A."/>
            <person name="Stajich J.E."/>
            <person name="Spatafora J.W."/>
            <person name="Visel A."/>
            <person name="Grigoriev I.V."/>
        </authorList>
    </citation>
    <scope>NUCLEOTIDE SEQUENCE [LARGE SCALE GENOMIC DNA]</scope>
    <source>
        <strain evidence="2 3">12-1054</strain>
    </source>
</reference>
<feature type="compositionally biased region" description="Low complexity" evidence="1">
    <location>
        <begin position="30"/>
        <end position="42"/>
    </location>
</feature>
<dbReference type="EMBL" id="MCFI01000008">
    <property type="protein sequence ID" value="ORY83207.1"/>
    <property type="molecule type" value="Genomic_DNA"/>
</dbReference>
<feature type="compositionally biased region" description="Basic and acidic residues" evidence="1">
    <location>
        <begin position="54"/>
        <end position="64"/>
    </location>
</feature>
<dbReference type="STRING" id="56484.A0A1Y2FHX8"/>
<proteinExistence type="predicted"/>
<dbReference type="PANTHER" id="PTHR13318">
    <property type="entry name" value="PARTNER OF PAIRED, ISOFORM B-RELATED"/>
    <property type="match status" value="1"/>
</dbReference>
<dbReference type="InterPro" id="IPR032675">
    <property type="entry name" value="LRR_dom_sf"/>
</dbReference>
<dbReference type="SMART" id="SM00367">
    <property type="entry name" value="LRR_CC"/>
    <property type="match status" value="4"/>
</dbReference>
<dbReference type="Proteomes" id="UP000193685">
    <property type="component" value="Unassembled WGS sequence"/>
</dbReference>
<organism evidence="2 3">
    <name type="scientific">Protomyces lactucae-debilis</name>
    <dbReference type="NCBI Taxonomy" id="2754530"/>
    <lineage>
        <taxon>Eukaryota</taxon>
        <taxon>Fungi</taxon>
        <taxon>Dikarya</taxon>
        <taxon>Ascomycota</taxon>
        <taxon>Taphrinomycotina</taxon>
        <taxon>Taphrinomycetes</taxon>
        <taxon>Taphrinales</taxon>
        <taxon>Protomycetaceae</taxon>
        <taxon>Protomyces</taxon>
    </lineage>
</organism>
<dbReference type="RefSeq" id="XP_040725788.1">
    <property type="nucleotide sequence ID" value="XM_040869207.1"/>
</dbReference>
<dbReference type="GO" id="GO:0019005">
    <property type="term" value="C:SCF ubiquitin ligase complex"/>
    <property type="evidence" value="ECO:0007669"/>
    <property type="project" value="TreeGrafter"/>
</dbReference>
<dbReference type="OrthoDB" id="550575at2759"/>
<evidence type="ECO:0008006" key="4">
    <source>
        <dbReference type="Google" id="ProtNLM"/>
    </source>
</evidence>
<dbReference type="GeneID" id="63785806"/>
<dbReference type="GO" id="GO:0031146">
    <property type="term" value="P:SCF-dependent proteasomal ubiquitin-dependent protein catabolic process"/>
    <property type="evidence" value="ECO:0007669"/>
    <property type="project" value="TreeGrafter"/>
</dbReference>
<dbReference type="InterPro" id="IPR006553">
    <property type="entry name" value="Leu-rich_rpt_Cys-con_subtyp"/>
</dbReference>
<protein>
    <recommendedName>
        <fullName evidence="4">F-box domain-containing protein</fullName>
    </recommendedName>
</protein>
<dbReference type="OMA" id="ANERNWH"/>
<name>A0A1Y2FHX8_PROLT</name>
<sequence>MSFSFGYEEEGDITTTADVAAIPRMAMQASGSTSGRPSNSSSDKMPAPRKQKMGQHDAQRKPKEAPNALEIEVKECTEHKFAETGLQAPPTPTYALRVRPTPKEALATGPSPVIASSSFFDRCRGSELDSLILSTAGIHVQPTPAVQLALNLPEIVEQIMQRLDDQCCVATSSINTRAGATRDKTRSITLNAKGQAVPVDWNTEAKRCRGAMFACLTVNSLFHDAARRALSRRVELNSPDSLDRYLASDMAHQDGCRDLLIHKTSVEQEQLNKLKHTRLTALEFYVCPQLLPPASLLGSHGQLTKLALPGCAIADDQFLAQVARRCPRLKILDLRACELVGDAGILTIARACRGLQYLNVGRVARSHRVTDRSIFEIARLTQIETLGVAGCNVGDEAVCAISEYRGEAIERLSLNACEGITDWSVGRLLKNAPKLQVLELIRCPRVADAGAILKFKRKSKALVEVDDFLQAEMDEMVRIRSLRRRTMPELGTQDERKGRRISTS</sequence>
<keyword evidence="3" id="KW-1185">Reference proteome</keyword>
<dbReference type="SUPFAM" id="SSF52047">
    <property type="entry name" value="RNI-like"/>
    <property type="match status" value="1"/>
</dbReference>
<dbReference type="Gene3D" id="3.80.10.10">
    <property type="entry name" value="Ribonuclease Inhibitor"/>
    <property type="match status" value="1"/>
</dbReference>
<gene>
    <name evidence="2" type="ORF">BCR37DRAFT_379206</name>
</gene>
<evidence type="ECO:0000256" key="1">
    <source>
        <dbReference type="SAM" id="MobiDB-lite"/>
    </source>
</evidence>
<accession>A0A1Y2FHX8</accession>